<keyword evidence="2" id="KW-1185">Reference proteome</keyword>
<accession>A0A7Y0A1I9</accession>
<name>A0A7Y0A1I9_9BURK</name>
<organism evidence="1 2">
    <name type="scientific">Paraburkholderia antibiotica</name>
    <dbReference type="NCBI Taxonomy" id="2728839"/>
    <lineage>
        <taxon>Bacteria</taxon>
        <taxon>Pseudomonadati</taxon>
        <taxon>Pseudomonadota</taxon>
        <taxon>Betaproteobacteria</taxon>
        <taxon>Burkholderiales</taxon>
        <taxon>Burkholderiaceae</taxon>
        <taxon>Paraburkholderia</taxon>
    </lineage>
</organism>
<dbReference type="RefSeq" id="WP_169500989.1">
    <property type="nucleotide sequence ID" value="NZ_JABBFZ010000025.1"/>
</dbReference>
<proteinExistence type="predicted"/>
<comment type="caution">
    <text evidence="1">The sequence shown here is derived from an EMBL/GenBank/DDBJ whole genome shotgun (WGS) entry which is preliminary data.</text>
</comment>
<protein>
    <submittedName>
        <fullName evidence="1">Uncharacterized protein</fullName>
    </submittedName>
</protein>
<dbReference type="Proteomes" id="UP000583127">
    <property type="component" value="Unassembled WGS sequence"/>
</dbReference>
<dbReference type="AlphaFoldDB" id="A0A7Y0A1I9"/>
<reference evidence="1 2" key="1">
    <citation type="submission" date="2020-04" db="EMBL/GenBank/DDBJ databases">
        <title>Paraburkholderia sp. G-4-1-8 isolated from soil.</title>
        <authorList>
            <person name="Dahal R.H."/>
        </authorList>
    </citation>
    <scope>NUCLEOTIDE SEQUENCE [LARGE SCALE GENOMIC DNA]</scope>
    <source>
        <strain evidence="1 2">G-4-1-8</strain>
    </source>
</reference>
<evidence type="ECO:0000313" key="2">
    <source>
        <dbReference type="Proteomes" id="UP000583127"/>
    </source>
</evidence>
<evidence type="ECO:0000313" key="1">
    <source>
        <dbReference type="EMBL" id="NML34806.1"/>
    </source>
</evidence>
<dbReference type="EMBL" id="JABBFZ010000025">
    <property type="protein sequence ID" value="NML34806.1"/>
    <property type="molecule type" value="Genomic_DNA"/>
</dbReference>
<gene>
    <name evidence="1" type="ORF">HHL14_28765</name>
</gene>
<sequence>MNSVLSDVTARAGINVHQYYTLEVTGTPGAALADIYSFEGTSGMGVHRHPQRPAIPDAVDGVDVAQVTGT</sequence>